<evidence type="ECO:0000256" key="2">
    <source>
        <dbReference type="ARBA" id="ARBA00005201"/>
    </source>
</evidence>
<evidence type="ECO:0000256" key="8">
    <source>
        <dbReference type="ARBA" id="ARBA00022777"/>
    </source>
</evidence>
<comment type="catalytic activity">
    <reaction evidence="13 14">
        <text>FMN + ATP + H(+) = FAD + diphosphate</text>
        <dbReference type="Rhea" id="RHEA:17237"/>
        <dbReference type="ChEBI" id="CHEBI:15378"/>
        <dbReference type="ChEBI" id="CHEBI:30616"/>
        <dbReference type="ChEBI" id="CHEBI:33019"/>
        <dbReference type="ChEBI" id="CHEBI:57692"/>
        <dbReference type="ChEBI" id="CHEBI:58210"/>
        <dbReference type="EC" id="2.7.7.2"/>
    </reaction>
</comment>
<evidence type="ECO:0000256" key="3">
    <source>
        <dbReference type="ARBA" id="ARBA00022630"/>
    </source>
</evidence>
<evidence type="ECO:0000256" key="9">
    <source>
        <dbReference type="ARBA" id="ARBA00022827"/>
    </source>
</evidence>
<dbReference type="Pfam" id="PF01687">
    <property type="entry name" value="Flavokinase"/>
    <property type="match status" value="1"/>
</dbReference>
<dbReference type="PANTHER" id="PTHR22749:SF6">
    <property type="entry name" value="RIBOFLAVIN KINASE"/>
    <property type="match status" value="1"/>
</dbReference>
<evidence type="ECO:0000256" key="13">
    <source>
        <dbReference type="ARBA" id="ARBA00049494"/>
    </source>
</evidence>
<comment type="pathway">
    <text evidence="1 14">Cofactor biosynthesis; FAD biosynthesis; FAD from FMN: step 1/1.</text>
</comment>
<dbReference type="NCBIfam" id="TIGR00083">
    <property type="entry name" value="ribF"/>
    <property type="match status" value="1"/>
</dbReference>
<keyword evidence="17" id="KW-1185">Reference proteome</keyword>
<dbReference type="Gene3D" id="2.40.30.30">
    <property type="entry name" value="Riboflavin kinase-like"/>
    <property type="match status" value="1"/>
</dbReference>
<dbReference type="InterPro" id="IPR015864">
    <property type="entry name" value="FAD_synthase"/>
</dbReference>
<dbReference type="SMART" id="SM00904">
    <property type="entry name" value="Flavokinase"/>
    <property type="match status" value="1"/>
</dbReference>
<evidence type="ECO:0000256" key="12">
    <source>
        <dbReference type="ARBA" id="ARBA00047880"/>
    </source>
</evidence>
<name>A0ABT1S5L7_9FIRM</name>
<keyword evidence="3 14" id="KW-0285">Flavoprotein</keyword>
<dbReference type="InterPro" id="IPR014729">
    <property type="entry name" value="Rossmann-like_a/b/a_fold"/>
</dbReference>
<sequence length="304" mass="34654">MEIIDLLNYNETRFNTAIALGNFDGIHIGHQQLIKTMISKSKELGIKSSLLLFKSHTKTIVDNNRPSMITNNKQKFKIAEDLGIDIIYLLDFDDKIMKLSGEEFVKDIIINKMNGKLLVVGFDYRFGYKASGDSNYLMELGKKHGIDVIVLDPVYENNEIISSSGIRELIANGNITDVLNILGRPYSIIGKVIPGKNRGNKLGFPTANIEPIDNYVIPKNGVYMTNTIIDNKRYISATNIGYNPTFNEDVLKIETYILNFEGNIYGKTLEIEFLDFLRDDIKFETKEDLIKQMKIDIEMIKLRH</sequence>
<dbReference type="GO" id="GO:0008531">
    <property type="term" value="F:riboflavin kinase activity"/>
    <property type="evidence" value="ECO:0007669"/>
    <property type="project" value="UniProtKB-EC"/>
</dbReference>
<evidence type="ECO:0000256" key="5">
    <source>
        <dbReference type="ARBA" id="ARBA00022679"/>
    </source>
</evidence>
<dbReference type="InterPro" id="IPR023468">
    <property type="entry name" value="Riboflavin_kinase"/>
</dbReference>
<dbReference type="PANTHER" id="PTHR22749">
    <property type="entry name" value="RIBOFLAVIN KINASE/FMN ADENYLYLTRANSFERASE"/>
    <property type="match status" value="1"/>
</dbReference>
<evidence type="ECO:0000256" key="6">
    <source>
        <dbReference type="ARBA" id="ARBA00022695"/>
    </source>
</evidence>
<keyword evidence="11" id="KW-0511">Multifunctional enzyme</keyword>
<proteinExistence type="inferred from homology"/>
<organism evidence="16 17">
    <name type="scientific">Tissierella carlieri</name>
    <dbReference type="NCBI Taxonomy" id="689904"/>
    <lineage>
        <taxon>Bacteria</taxon>
        <taxon>Bacillati</taxon>
        <taxon>Bacillota</taxon>
        <taxon>Tissierellia</taxon>
        <taxon>Tissierellales</taxon>
        <taxon>Tissierellaceae</taxon>
        <taxon>Tissierella</taxon>
    </lineage>
</organism>
<dbReference type="SUPFAM" id="SSF52374">
    <property type="entry name" value="Nucleotidylyl transferase"/>
    <property type="match status" value="1"/>
</dbReference>
<dbReference type="EC" id="2.7.7.2" evidence="14"/>
<dbReference type="Gene3D" id="3.40.50.620">
    <property type="entry name" value="HUPs"/>
    <property type="match status" value="1"/>
</dbReference>
<dbReference type="GO" id="GO:0003919">
    <property type="term" value="F:FMN adenylyltransferase activity"/>
    <property type="evidence" value="ECO:0007669"/>
    <property type="project" value="UniProtKB-EC"/>
</dbReference>
<evidence type="ECO:0000256" key="4">
    <source>
        <dbReference type="ARBA" id="ARBA00022643"/>
    </source>
</evidence>
<comment type="similarity">
    <text evidence="14">Belongs to the ribF family.</text>
</comment>
<dbReference type="InterPro" id="IPR023465">
    <property type="entry name" value="Riboflavin_kinase_dom_sf"/>
</dbReference>
<evidence type="ECO:0000256" key="14">
    <source>
        <dbReference type="PIRNR" id="PIRNR004491"/>
    </source>
</evidence>
<evidence type="ECO:0000313" key="16">
    <source>
        <dbReference type="EMBL" id="MCQ4921747.1"/>
    </source>
</evidence>
<dbReference type="RefSeq" id="WP_256310215.1">
    <property type="nucleotide sequence ID" value="NZ_JANGAC010000001.1"/>
</dbReference>
<dbReference type="Proteomes" id="UP001524478">
    <property type="component" value="Unassembled WGS sequence"/>
</dbReference>
<gene>
    <name evidence="16" type="ORF">NE686_01500</name>
</gene>
<dbReference type="PIRSF" id="PIRSF004491">
    <property type="entry name" value="FAD_Synth"/>
    <property type="match status" value="1"/>
</dbReference>
<keyword evidence="8 14" id="KW-0418">Kinase</keyword>
<keyword evidence="4 14" id="KW-0288">FMN</keyword>
<reference evidence="16 17" key="1">
    <citation type="submission" date="2022-06" db="EMBL/GenBank/DDBJ databases">
        <title>Isolation of gut microbiota from human fecal samples.</title>
        <authorList>
            <person name="Pamer E.G."/>
            <person name="Barat B."/>
            <person name="Waligurski E."/>
            <person name="Medina S."/>
            <person name="Paddock L."/>
            <person name="Mostad J."/>
        </authorList>
    </citation>
    <scope>NUCLEOTIDE SEQUENCE [LARGE SCALE GENOMIC DNA]</scope>
    <source>
        <strain evidence="16 17">DFI.7.95</strain>
    </source>
</reference>
<evidence type="ECO:0000256" key="1">
    <source>
        <dbReference type="ARBA" id="ARBA00004726"/>
    </source>
</evidence>
<keyword evidence="5 14" id="KW-0808">Transferase</keyword>
<dbReference type="InterPro" id="IPR002606">
    <property type="entry name" value="Riboflavin_kinase_bac"/>
</dbReference>
<dbReference type="Pfam" id="PF06574">
    <property type="entry name" value="FAD_syn"/>
    <property type="match status" value="1"/>
</dbReference>
<evidence type="ECO:0000256" key="11">
    <source>
        <dbReference type="ARBA" id="ARBA00023268"/>
    </source>
</evidence>
<comment type="pathway">
    <text evidence="2 14">Cofactor biosynthesis; FMN biosynthesis; FMN from riboflavin (ATP route): step 1/1.</text>
</comment>
<comment type="caution">
    <text evidence="16">The sequence shown here is derived from an EMBL/GenBank/DDBJ whole genome shotgun (WGS) entry which is preliminary data.</text>
</comment>
<keyword evidence="7 14" id="KW-0547">Nucleotide-binding</keyword>
<dbReference type="EMBL" id="JANGAC010000001">
    <property type="protein sequence ID" value="MCQ4921747.1"/>
    <property type="molecule type" value="Genomic_DNA"/>
</dbReference>
<dbReference type="InterPro" id="IPR015865">
    <property type="entry name" value="Riboflavin_kinase_bac/euk"/>
</dbReference>
<keyword evidence="6 14" id="KW-0548">Nucleotidyltransferase</keyword>
<dbReference type="CDD" id="cd02064">
    <property type="entry name" value="FAD_synthetase_N"/>
    <property type="match status" value="1"/>
</dbReference>
<accession>A0ABT1S5L7</accession>
<evidence type="ECO:0000259" key="15">
    <source>
        <dbReference type="SMART" id="SM00904"/>
    </source>
</evidence>
<dbReference type="EC" id="2.7.1.26" evidence="14"/>
<feature type="domain" description="Riboflavin kinase" evidence="15">
    <location>
        <begin position="181"/>
        <end position="303"/>
    </location>
</feature>
<dbReference type="SUPFAM" id="SSF82114">
    <property type="entry name" value="Riboflavin kinase-like"/>
    <property type="match status" value="1"/>
</dbReference>
<evidence type="ECO:0000256" key="7">
    <source>
        <dbReference type="ARBA" id="ARBA00022741"/>
    </source>
</evidence>
<comment type="catalytic activity">
    <reaction evidence="12 14">
        <text>riboflavin + ATP = FMN + ADP + H(+)</text>
        <dbReference type="Rhea" id="RHEA:14357"/>
        <dbReference type="ChEBI" id="CHEBI:15378"/>
        <dbReference type="ChEBI" id="CHEBI:30616"/>
        <dbReference type="ChEBI" id="CHEBI:57986"/>
        <dbReference type="ChEBI" id="CHEBI:58210"/>
        <dbReference type="ChEBI" id="CHEBI:456216"/>
        <dbReference type="EC" id="2.7.1.26"/>
    </reaction>
</comment>
<dbReference type="NCBIfam" id="NF004162">
    <property type="entry name" value="PRK05627.1-5"/>
    <property type="match status" value="1"/>
</dbReference>
<evidence type="ECO:0000256" key="10">
    <source>
        <dbReference type="ARBA" id="ARBA00022840"/>
    </source>
</evidence>
<keyword evidence="9 14" id="KW-0274">FAD</keyword>
<protein>
    <recommendedName>
        <fullName evidence="14">Riboflavin biosynthesis protein</fullName>
    </recommendedName>
    <domain>
        <recommendedName>
            <fullName evidence="14">Riboflavin kinase</fullName>
            <ecNumber evidence="14">2.7.1.26</ecNumber>
        </recommendedName>
        <alternativeName>
            <fullName evidence="14">Flavokinase</fullName>
        </alternativeName>
    </domain>
    <domain>
        <recommendedName>
            <fullName evidence="14">FMN adenylyltransferase</fullName>
            <ecNumber evidence="14">2.7.7.2</ecNumber>
        </recommendedName>
        <alternativeName>
            <fullName evidence="14">FAD pyrophosphorylase</fullName>
        </alternativeName>
        <alternativeName>
            <fullName evidence="14">FAD synthase</fullName>
        </alternativeName>
    </domain>
</protein>
<evidence type="ECO:0000313" key="17">
    <source>
        <dbReference type="Proteomes" id="UP001524478"/>
    </source>
</evidence>
<keyword evidence="10 14" id="KW-0067">ATP-binding</keyword>